<protein>
    <recommendedName>
        <fullName evidence="3">Leucine rich repeat variant domain-containing protein</fullName>
    </recommendedName>
</protein>
<evidence type="ECO:0000259" key="3">
    <source>
        <dbReference type="Pfam" id="PF25591"/>
    </source>
</evidence>
<dbReference type="AlphaFoldDB" id="J3F128"/>
<keyword evidence="2" id="KW-1133">Transmembrane helix</keyword>
<evidence type="ECO:0000313" key="4">
    <source>
        <dbReference type="EMBL" id="EJN83662.1"/>
    </source>
</evidence>
<feature type="region of interest" description="Disordered" evidence="1">
    <location>
        <begin position="283"/>
        <end position="338"/>
    </location>
</feature>
<dbReference type="InterPro" id="IPR057893">
    <property type="entry name" value="LRV_2"/>
</dbReference>
<feature type="compositionally biased region" description="Low complexity" evidence="1">
    <location>
        <begin position="131"/>
        <end position="146"/>
    </location>
</feature>
<feature type="domain" description="Leucine rich repeat variant" evidence="3">
    <location>
        <begin position="25"/>
        <end position="82"/>
    </location>
</feature>
<feature type="compositionally biased region" description="Low complexity" evidence="1">
    <location>
        <begin position="86"/>
        <end position="116"/>
    </location>
</feature>
<evidence type="ECO:0000256" key="2">
    <source>
        <dbReference type="SAM" id="Phobius"/>
    </source>
</evidence>
<keyword evidence="2" id="KW-0472">Membrane</keyword>
<feature type="transmembrane region" description="Helical" evidence="2">
    <location>
        <begin position="258"/>
        <end position="278"/>
    </location>
</feature>
<feature type="compositionally biased region" description="Low complexity" evidence="1">
    <location>
        <begin position="298"/>
        <end position="332"/>
    </location>
</feature>
<reference evidence="4 5" key="1">
    <citation type="submission" date="2012-07" db="EMBL/GenBank/DDBJ databases">
        <authorList>
            <person name="Durkin A.S."/>
            <person name="McCorrison J."/>
            <person name="Torralba M."/>
            <person name="Gillis M."/>
            <person name="Methe B."/>
            <person name="Sutton G."/>
            <person name="Nelson K.E."/>
        </authorList>
    </citation>
    <scope>NUCLEOTIDE SEQUENCE [LARGE SCALE GENOMIC DNA]</scope>
    <source>
        <strain evidence="5">ATCC 12104 / DSM 43013 / CCUG 2238 / JCM 8349 / NCTC 10301 / Howell 279</strain>
    </source>
</reference>
<dbReference type="PATRIC" id="fig|1115803.3.peg.2422"/>
<gene>
    <name evidence="4" type="ORF">HMPREF1129_2392</name>
</gene>
<dbReference type="EMBL" id="ALJK01000214">
    <property type="protein sequence ID" value="EJN83662.1"/>
    <property type="molecule type" value="Genomic_DNA"/>
</dbReference>
<dbReference type="Proteomes" id="UP000007814">
    <property type="component" value="Unassembled WGS sequence"/>
</dbReference>
<feature type="region of interest" description="Disordered" evidence="1">
    <location>
        <begin position="80"/>
        <end position="146"/>
    </location>
</feature>
<feature type="region of interest" description="Disordered" evidence="1">
    <location>
        <begin position="1"/>
        <end position="25"/>
    </location>
</feature>
<proteinExistence type="predicted"/>
<comment type="caution">
    <text evidence="4">The sequence shown here is derived from an EMBL/GenBank/DDBJ whole genome shotgun (WGS) entry which is preliminary data.</text>
</comment>
<feature type="compositionally biased region" description="Polar residues" evidence="1">
    <location>
        <begin position="205"/>
        <end position="214"/>
    </location>
</feature>
<feature type="compositionally biased region" description="Basic and acidic residues" evidence="1">
    <location>
        <begin position="1"/>
        <end position="11"/>
    </location>
</feature>
<evidence type="ECO:0000256" key="1">
    <source>
        <dbReference type="SAM" id="MobiDB-lite"/>
    </source>
</evidence>
<dbReference type="eggNOG" id="COG5602">
    <property type="taxonomic scope" value="Bacteria"/>
</dbReference>
<feature type="compositionally biased region" description="Low complexity" evidence="1">
    <location>
        <begin position="185"/>
        <end position="204"/>
    </location>
</feature>
<keyword evidence="2" id="KW-0812">Transmembrane</keyword>
<accession>J3F128</accession>
<feature type="region of interest" description="Disordered" evidence="1">
    <location>
        <begin position="170"/>
        <end position="214"/>
    </location>
</feature>
<organism evidence="4 5">
    <name type="scientific">Actinomyces naeslundii (strain ATCC 12104 / DSM 43013 / CCUG 2238 / JCM 8349 / NCTC 10301 / Howell 279)</name>
    <dbReference type="NCBI Taxonomy" id="1115803"/>
    <lineage>
        <taxon>Bacteria</taxon>
        <taxon>Bacillati</taxon>
        <taxon>Actinomycetota</taxon>
        <taxon>Actinomycetes</taxon>
        <taxon>Actinomycetales</taxon>
        <taxon>Actinomycetaceae</taxon>
        <taxon>Actinomyces</taxon>
    </lineage>
</organism>
<sequence length="444" mass="44918">MSVNLDRRSFPDPEGPSMSQAKDELVARAQDPNAELETLHQLAQNYPGLRPYIAANPRTYPALLEWLGTLGDPAVDAALASRSGHPQSDQAPQASPPLAVVSPPGSQPGSPSAMPSEAPTQVTLPRSLQPGSAASGVSGASGASATSSRSAASASSAFSAAGANTQVDSFRATGDPAVSNPTFDPSQAVPSQSPARPAQPALQQTFQQSANLSQPQSAVIPAAVQASATTDGNGGVFGVGTEDDDSSAPSSFLTSNRILLILALLVATILVFLATWYFSGSDNHKSANESDTQPTTQSNQAAGAAPNNASASPTASATPSASATPTLKAPAPNGAQELSAFDAPSGNITCTLGKDGATCVINKHAESSCRDKPLIVKIGANGGQSTECGSTFSANGVSLGYGSSAKNSEFACTSTEAGMQCWSQVSGRGFTLSRERVESTTHGQ</sequence>
<name>J3F128_ACTNH</name>
<evidence type="ECO:0000313" key="5">
    <source>
        <dbReference type="Proteomes" id="UP000007814"/>
    </source>
</evidence>
<dbReference type="Pfam" id="PF25591">
    <property type="entry name" value="LRV_2"/>
    <property type="match status" value="1"/>
</dbReference>
<feature type="compositionally biased region" description="Polar residues" evidence="1">
    <location>
        <begin position="118"/>
        <end position="130"/>
    </location>
</feature>